<evidence type="ECO:0000256" key="2">
    <source>
        <dbReference type="SAM" id="Phobius"/>
    </source>
</evidence>
<sequence>MTTDANLDTGLVEVSPGGEASCRLEIRNGGPIVESYAIEVLGEPAGWASVEPPTVSVYPGSAESVTVRFHPLRSAQVVAGERPFAVRVIPSETPDAQVVPEATVRVLPFAEIAPEILPRTSRGRWGGRHELSVANRGNVPLGLALTGNDPDNRLNVAIRPPQITVAPGATSFVRVRARPRRLLWRGHPVTVPFQVNVASDDTPPATLDAATVQEPLLPRGLARVVAALLVLALMGVGLWYALLRPTVKSLAEEAAQEQVAPVAQQASAADARAQQADSKAQQAVDAVAPGASSPLPTPSTRVPPPSPTPSAGVPAIPAGAESSSRRLAVTARAGTTRTDQYTVAARRVFVLTDIFLQNPQGDEGRLDLVVDGTTVLTVALNNFRDLDYHMVSPIEVPAGRVISLRANCRRAGTTLDGAGGGGGQCRDFALLNGYTRAAPVRG</sequence>
<evidence type="ECO:0000256" key="1">
    <source>
        <dbReference type="SAM" id="MobiDB-lite"/>
    </source>
</evidence>
<keyword evidence="2" id="KW-0472">Membrane</keyword>
<reference evidence="4" key="1">
    <citation type="submission" date="2016-06" db="EMBL/GenBank/DDBJ databases">
        <authorList>
            <person name="Varghese N."/>
            <person name="Submissions Spin"/>
        </authorList>
    </citation>
    <scope>NUCLEOTIDE SEQUENCE [LARGE SCALE GENOMIC DNA]</scope>
    <source>
        <strain evidence="4">DSM 44814</strain>
    </source>
</reference>
<dbReference type="Proteomes" id="UP000199696">
    <property type="component" value="Unassembled WGS sequence"/>
</dbReference>
<proteinExistence type="predicted"/>
<evidence type="ECO:0000313" key="3">
    <source>
        <dbReference type="EMBL" id="SCL54411.1"/>
    </source>
</evidence>
<feature type="transmembrane region" description="Helical" evidence="2">
    <location>
        <begin position="221"/>
        <end position="242"/>
    </location>
</feature>
<dbReference type="STRING" id="227316.GA0070604_2990"/>
<feature type="compositionally biased region" description="Pro residues" evidence="1">
    <location>
        <begin position="295"/>
        <end position="308"/>
    </location>
</feature>
<evidence type="ECO:0000313" key="4">
    <source>
        <dbReference type="Proteomes" id="UP000199696"/>
    </source>
</evidence>
<keyword evidence="2" id="KW-1133">Transmembrane helix</keyword>
<keyword evidence="2" id="KW-0812">Transmembrane</keyword>
<protein>
    <recommendedName>
        <fullName evidence="5">Hydrolytic protein</fullName>
    </recommendedName>
</protein>
<dbReference type="RefSeq" id="WP_091118479.1">
    <property type="nucleotide sequence ID" value="NZ_FMHY01000002.1"/>
</dbReference>
<feature type="region of interest" description="Disordered" evidence="1">
    <location>
        <begin position="270"/>
        <end position="326"/>
    </location>
</feature>
<keyword evidence="4" id="KW-1185">Reference proteome</keyword>
<evidence type="ECO:0008006" key="5">
    <source>
        <dbReference type="Google" id="ProtNLM"/>
    </source>
</evidence>
<dbReference type="OrthoDB" id="3444343at2"/>
<organism evidence="3 4">
    <name type="scientific">Micromonospora eburnea</name>
    <dbReference type="NCBI Taxonomy" id="227316"/>
    <lineage>
        <taxon>Bacteria</taxon>
        <taxon>Bacillati</taxon>
        <taxon>Actinomycetota</taxon>
        <taxon>Actinomycetes</taxon>
        <taxon>Micromonosporales</taxon>
        <taxon>Micromonosporaceae</taxon>
        <taxon>Micromonospora</taxon>
    </lineage>
</organism>
<gene>
    <name evidence="3" type="ORF">GA0070604_2990</name>
</gene>
<name>A0A1C6UKA0_9ACTN</name>
<dbReference type="EMBL" id="FMHY01000002">
    <property type="protein sequence ID" value="SCL54411.1"/>
    <property type="molecule type" value="Genomic_DNA"/>
</dbReference>
<dbReference type="AlphaFoldDB" id="A0A1C6UKA0"/>
<feature type="compositionally biased region" description="Low complexity" evidence="1">
    <location>
        <begin position="270"/>
        <end position="294"/>
    </location>
</feature>
<accession>A0A1C6UKA0</accession>